<reference evidence="1" key="1">
    <citation type="submission" date="2018-02" db="EMBL/GenBank/DDBJ databases">
        <title>Rhizophora mucronata_Transcriptome.</title>
        <authorList>
            <person name="Meera S.P."/>
            <person name="Sreeshan A."/>
            <person name="Augustine A."/>
        </authorList>
    </citation>
    <scope>NUCLEOTIDE SEQUENCE</scope>
    <source>
        <tissue evidence="1">Leaf</tissue>
    </source>
</reference>
<proteinExistence type="predicted"/>
<protein>
    <submittedName>
        <fullName evidence="1">Uncharacterized protein</fullName>
    </submittedName>
</protein>
<evidence type="ECO:0000313" key="1">
    <source>
        <dbReference type="EMBL" id="MBX44067.1"/>
    </source>
</evidence>
<sequence length="15" mass="1716">MYNIKVPCILSVAKH</sequence>
<dbReference type="EMBL" id="GGEC01063583">
    <property type="protein sequence ID" value="MBX44067.1"/>
    <property type="molecule type" value="Transcribed_RNA"/>
</dbReference>
<organism evidence="1">
    <name type="scientific">Rhizophora mucronata</name>
    <name type="common">Asiatic mangrove</name>
    <dbReference type="NCBI Taxonomy" id="61149"/>
    <lineage>
        <taxon>Eukaryota</taxon>
        <taxon>Viridiplantae</taxon>
        <taxon>Streptophyta</taxon>
        <taxon>Embryophyta</taxon>
        <taxon>Tracheophyta</taxon>
        <taxon>Spermatophyta</taxon>
        <taxon>Magnoliopsida</taxon>
        <taxon>eudicotyledons</taxon>
        <taxon>Gunneridae</taxon>
        <taxon>Pentapetalae</taxon>
        <taxon>rosids</taxon>
        <taxon>fabids</taxon>
        <taxon>Malpighiales</taxon>
        <taxon>Rhizophoraceae</taxon>
        <taxon>Rhizophora</taxon>
    </lineage>
</organism>
<name>A0A2P2NNJ2_RHIMU</name>
<accession>A0A2P2NNJ2</accession>